<name>A0A3G9G7A5_9CAUL</name>
<reference evidence="3" key="1">
    <citation type="journal article" date="2017" name="Biotechnol. Biofuels">
        <title>Evaluation of environmental bacterial communities as a factor affecting the growth of duckweed Lemna minor.</title>
        <authorList>
            <person name="Ishizawa H."/>
            <person name="Kuroda M."/>
            <person name="Morikawa M."/>
            <person name="Ike M."/>
        </authorList>
    </citation>
    <scope>NUCLEOTIDE SEQUENCE [LARGE SCALE GENOMIC DNA]</scope>
    <source>
        <strain evidence="3">M6</strain>
    </source>
</reference>
<feature type="region of interest" description="Disordered" evidence="1">
    <location>
        <begin position="1"/>
        <end position="28"/>
    </location>
</feature>
<evidence type="ECO:0000313" key="2">
    <source>
        <dbReference type="EMBL" id="BBF81043.1"/>
    </source>
</evidence>
<accession>A0A3G9G7A5</accession>
<protein>
    <submittedName>
        <fullName evidence="2">Uncharacterized protein</fullName>
    </submittedName>
</protein>
<proteinExistence type="predicted"/>
<gene>
    <name evidence="2" type="ORF">EM6_1638</name>
</gene>
<sequence>MHRNNPLPTKAAASPEKSTLCRSQLRKSRRISPTAVATVAGVK</sequence>
<organism evidence="2 3">
    <name type="scientific">Asticcacaulis excentricus</name>
    <dbReference type="NCBI Taxonomy" id="78587"/>
    <lineage>
        <taxon>Bacteria</taxon>
        <taxon>Pseudomonadati</taxon>
        <taxon>Pseudomonadota</taxon>
        <taxon>Alphaproteobacteria</taxon>
        <taxon>Caulobacterales</taxon>
        <taxon>Caulobacteraceae</taxon>
        <taxon>Asticcacaulis</taxon>
    </lineage>
</organism>
<evidence type="ECO:0000256" key="1">
    <source>
        <dbReference type="SAM" id="MobiDB-lite"/>
    </source>
</evidence>
<evidence type="ECO:0000313" key="3">
    <source>
        <dbReference type="Proteomes" id="UP000278756"/>
    </source>
</evidence>
<reference evidence="3" key="2">
    <citation type="journal article" date="2017" name="Plant Physiol. Biochem.">
        <title>Differential oxidative and antioxidative response of duckweed Lemna minor toward plant growth promoting/inhibiting bacteria.</title>
        <authorList>
            <person name="Ishizawa H."/>
            <person name="Kuroda M."/>
            <person name="Morikawa M."/>
            <person name="Ike M."/>
        </authorList>
    </citation>
    <scope>NUCLEOTIDE SEQUENCE [LARGE SCALE GENOMIC DNA]</scope>
    <source>
        <strain evidence="3">M6</strain>
    </source>
</reference>
<dbReference type="AlphaFoldDB" id="A0A3G9G7A5"/>
<dbReference type="EMBL" id="AP018827">
    <property type="protein sequence ID" value="BBF81043.1"/>
    <property type="molecule type" value="Genomic_DNA"/>
</dbReference>
<dbReference type="Proteomes" id="UP000278756">
    <property type="component" value="Chromosome 1"/>
</dbReference>